<dbReference type="GO" id="GO:0050567">
    <property type="term" value="F:glutaminyl-tRNA synthase (glutamine-hydrolyzing) activity"/>
    <property type="evidence" value="ECO:0007669"/>
    <property type="project" value="UniProtKB-UniRule"/>
</dbReference>
<evidence type="ECO:0000313" key="8">
    <source>
        <dbReference type="Proteomes" id="UP000015961"/>
    </source>
</evidence>
<comment type="similarity">
    <text evidence="1 6">Belongs to the GatC family.</text>
</comment>
<dbReference type="HAMAP" id="MF_00122">
    <property type="entry name" value="GatC"/>
    <property type="match status" value="1"/>
</dbReference>
<protein>
    <recommendedName>
        <fullName evidence="6">Aspartyl/glutamyl-tRNA(Asn/Gln) amidotransferase subunit C</fullName>
        <shortName evidence="6">Asp/Glu-ADT subunit C</shortName>
        <ecNumber evidence="6">6.3.5.-</ecNumber>
    </recommendedName>
</protein>
<accession>S0KSZ2</accession>
<evidence type="ECO:0000256" key="4">
    <source>
        <dbReference type="ARBA" id="ARBA00047380"/>
    </source>
</evidence>
<evidence type="ECO:0000256" key="3">
    <source>
        <dbReference type="ARBA" id="ARBA00024799"/>
    </source>
</evidence>
<sequence>MAITEEQVKHVAKLAKLSFADEELHEFTAQLDKIIEMVETLEEVDTTGVPFTSHVVDSINVLREDHAAPGWDRKELLRNVPESENGFIKVPAILDNGEAGA</sequence>
<dbReference type="GO" id="GO:0050566">
    <property type="term" value="F:asparaginyl-tRNA synthase (glutamine-hydrolyzing) activity"/>
    <property type="evidence" value="ECO:0007669"/>
    <property type="project" value="RHEA"/>
</dbReference>
<dbReference type="Pfam" id="PF02686">
    <property type="entry name" value="GatC"/>
    <property type="match status" value="1"/>
</dbReference>
<dbReference type="PANTHER" id="PTHR15004:SF0">
    <property type="entry name" value="GLUTAMYL-TRNA(GLN) AMIDOTRANSFERASE SUBUNIT C, MITOCHONDRIAL"/>
    <property type="match status" value="1"/>
</dbReference>
<keyword evidence="8" id="KW-1185">Reference proteome</keyword>
<dbReference type="EC" id="6.3.5.-" evidence="6"/>
<keyword evidence="6" id="KW-0436">Ligase</keyword>
<dbReference type="InterPro" id="IPR003837">
    <property type="entry name" value="GatC"/>
</dbReference>
<evidence type="ECO:0000313" key="7">
    <source>
        <dbReference type="EMBL" id="EOT83807.1"/>
    </source>
</evidence>
<dbReference type="GO" id="GO:0070681">
    <property type="term" value="P:glutaminyl-tRNAGln biosynthesis via transamidation"/>
    <property type="evidence" value="ECO:0007669"/>
    <property type="project" value="TreeGrafter"/>
</dbReference>
<dbReference type="GO" id="GO:0006412">
    <property type="term" value="P:translation"/>
    <property type="evidence" value="ECO:0007669"/>
    <property type="project" value="UniProtKB-UniRule"/>
</dbReference>
<dbReference type="InterPro" id="IPR036113">
    <property type="entry name" value="Asp/Glu-ADT_sf_sub_c"/>
</dbReference>
<evidence type="ECO:0000256" key="6">
    <source>
        <dbReference type="HAMAP-Rule" id="MF_00122"/>
    </source>
</evidence>
<dbReference type="Proteomes" id="UP000015961">
    <property type="component" value="Unassembled WGS sequence"/>
</dbReference>
<dbReference type="PATRIC" id="fig|1140003.3.peg.1104"/>
<gene>
    <name evidence="6" type="primary">gatC</name>
    <name evidence="7" type="ORF">I573_01532</name>
</gene>
<comment type="catalytic activity">
    <reaction evidence="4 6">
        <text>L-aspartyl-tRNA(Asn) + L-glutamine + ATP + H2O = L-asparaginyl-tRNA(Asn) + L-glutamate + ADP + phosphate + 2 H(+)</text>
        <dbReference type="Rhea" id="RHEA:14513"/>
        <dbReference type="Rhea" id="RHEA-COMP:9674"/>
        <dbReference type="Rhea" id="RHEA-COMP:9677"/>
        <dbReference type="ChEBI" id="CHEBI:15377"/>
        <dbReference type="ChEBI" id="CHEBI:15378"/>
        <dbReference type="ChEBI" id="CHEBI:29985"/>
        <dbReference type="ChEBI" id="CHEBI:30616"/>
        <dbReference type="ChEBI" id="CHEBI:43474"/>
        <dbReference type="ChEBI" id="CHEBI:58359"/>
        <dbReference type="ChEBI" id="CHEBI:78515"/>
        <dbReference type="ChEBI" id="CHEBI:78516"/>
        <dbReference type="ChEBI" id="CHEBI:456216"/>
    </reaction>
</comment>
<dbReference type="GO" id="GO:0005524">
    <property type="term" value="F:ATP binding"/>
    <property type="evidence" value="ECO:0007669"/>
    <property type="project" value="UniProtKB-KW"/>
</dbReference>
<dbReference type="GO" id="GO:0006450">
    <property type="term" value="P:regulation of translational fidelity"/>
    <property type="evidence" value="ECO:0007669"/>
    <property type="project" value="InterPro"/>
</dbReference>
<dbReference type="PANTHER" id="PTHR15004">
    <property type="entry name" value="GLUTAMYL-TRNA(GLN) AMIDOTRANSFERASE SUBUNIT C, MITOCHONDRIAL"/>
    <property type="match status" value="1"/>
</dbReference>
<comment type="subunit">
    <text evidence="2 6">Heterotrimer of A, B and C subunits.</text>
</comment>
<dbReference type="EMBL" id="ASWO01000005">
    <property type="protein sequence ID" value="EOT83807.1"/>
    <property type="molecule type" value="Genomic_DNA"/>
</dbReference>
<dbReference type="STRING" id="1140003.OMY_01146"/>
<evidence type="ECO:0000256" key="2">
    <source>
        <dbReference type="ARBA" id="ARBA00011123"/>
    </source>
</evidence>
<comment type="caution">
    <text evidence="7">The sequence shown here is derived from an EMBL/GenBank/DDBJ whole genome shotgun (WGS) entry which is preliminary data.</text>
</comment>
<evidence type="ECO:0000256" key="1">
    <source>
        <dbReference type="ARBA" id="ARBA00010757"/>
    </source>
</evidence>
<proteinExistence type="inferred from homology"/>
<dbReference type="SUPFAM" id="SSF141000">
    <property type="entry name" value="Glu-tRNAGln amidotransferase C subunit"/>
    <property type="match status" value="1"/>
</dbReference>
<dbReference type="AlphaFoldDB" id="S0KSZ2"/>
<dbReference type="NCBIfam" id="TIGR00135">
    <property type="entry name" value="gatC"/>
    <property type="match status" value="1"/>
</dbReference>
<keyword evidence="6" id="KW-0067">ATP-binding</keyword>
<reference evidence="7 8" key="1">
    <citation type="submission" date="2013-03" db="EMBL/GenBank/DDBJ databases">
        <title>The Genome Sequence of Enterococcus sulfureus ATCC_49903 (PacBio/Illumina hybrid assembly).</title>
        <authorList>
            <consortium name="The Broad Institute Genomics Platform"/>
            <consortium name="The Broad Institute Genome Sequencing Center for Infectious Disease"/>
            <person name="Earl A."/>
            <person name="Russ C."/>
            <person name="Gilmore M."/>
            <person name="Surin D."/>
            <person name="Walker B."/>
            <person name="Young S."/>
            <person name="Zeng Q."/>
            <person name="Gargeya S."/>
            <person name="Fitzgerald M."/>
            <person name="Haas B."/>
            <person name="Abouelleil A."/>
            <person name="Allen A.W."/>
            <person name="Alvarado L."/>
            <person name="Arachchi H.M."/>
            <person name="Berlin A.M."/>
            <person name="Chapman S.B."/>
            <person name="Gainer-Dewar J."/>
            <person name="Goldberg J."/>
            <person name="Griggs A."/>
            <person name="Gujja S."/>
            <person name="Hansen M."/>
            <person name="Howarth C."/>
            <person name="Imamovic A."/>
            <person name="Ireland A."/>
            <person name="Larimer J."/>
            <person name="McCowan C."/>
            <person name="Murphy C."/>
            <person name="Pearson M."/>
            <person name="Poon T.W."/>
            <person name="Priest M."/>
            <person name="Roberts A."/>
            <person name="Saif S."/>
            <person name="Shea T."/>
            <person name="Sisk P."/>
            <person name="Sykes S."/>
            <person name="Wortman J."/>
            <person name="Nusbaum C."/>
            <person name="Birren B."/>
        </authorList>
    </citation>
    <scope>NUCLEOTIDE SEQUENCE [LARGE SCALE GENOMIC DNA]</scope>
    <source>
        <strain evidence="7 8">ATCC 49903</strain>
    </source>
</reference>
<keyword evidence="6" id="KW-0648">Protein biosynthesis</keyword>
<dbReference type="eggNOG" id="COG0721">
    <property type="taxonomic scope" value="Bacteria"/>
</dbReference>
<comment type="function">
    <text evidence="3 6">Allows the formation of correctly charged Asn-tRNA(Asn) or Gln-tRNA(Gln) through the transamidation of misacylated Asp-tRNA(Asn) or Glu-tRNA(Gln) in organisms which lack either or both of asparaginyl-tRNA or glutaminyl-tRNA synthetases. The reaction takes place in the presence of glutamine and ATP through an activated phospho-Asp-tRNA(Asn) or phospho-Glu-tRNA(Gln).</text>
</comment>
<keyword evidence="7" id="KW-0808">Transferase</keyword>
<dbReference type="Gene3D" id="1.10.20.60">
    <property type="entry name" value="Glu-tRNAGln amidotransferase C subunit, N-terminal domain"/>
    <property type="match status" value="1"/>
</dbReference>
<keyword evidence="6" id="KW-0547">Nucleotide-binding</keyword>
<dbReference type="OrthoDB" id="9813938at2"/>
<evidence type="ECO:0000256" key="5">
    <source>
        <dbReference type="ARBA" id="ARBA00047913"/>
    </source>
</evidence>
<organism evidence="7 8">
    <name type="scientific">Enterococcus sulfureus ATCC 49903</name>
    <dbReference type="NCBI Taxonomy" id="1140003"/>
    <lineage>
        <taxon>Bacteria</taxon>
        <taxon>Bacillati</taxon>
        <taxon>Bacillota</taxon>
        <taxon>Bacilli</taxon>
        <taxon>Lactobacillales</taxon>
        <taxon>Enterococcaceae</taxon>
        <taxon>Enterococcus</taxon>
    </lineage>
</organism>
<comment type="catalytic activity">
    <reaction evidence="5 6">
        <text>L-glutamyl-tRNA(Gln) + L-glutamine + ATP + H2O = L-glutaminyl-tRNA(Gln) + L-glutamate + ADP + phosphate + H(+)</text>
        <dbReference type="Rhea" id="RHEA:17521"/>
        <dbReference type="Rhea" id="RHEA-COMP:9681"/>
        <dbReference type="Rhea" id="RHEA-COMP:9684"/>
        <dbReference type="ChEBI" id="CHEBI:15377"/>
        <dbReference type="ChEBI" id="CHEBI:15378"/>
        <dbReference type="ChEBI" id="CHEBI:29985"/>
        <dbReference type="ChEBI" id="CHEBI:30616"/>
        <dbReference type="ChEBI" id="CHEBI:43474"/>
        <dbReference type="ChEBI" id="CHEBI:58359"/>
        <dbReference type="ChEBI" id="CHEBI:78520"/>
        <dbReference type="ChEBI" id="CHEBI:78521"/>
        <dbReference type="ChEBI" id="CHEBI:456216"/>
    </reaction>
</comment>
<name>S0KSZ2_9ENTE</name>
<dbReference type="GO" id="GO:0016740">
    <property type="term" value="F:transferase activity"/>
    <property type="evidence" value="ECO:0007669"/>
    <property type="project" value="UniProtKB-KW"/>
</dbReference>
<dbReference type="RefSeq" id="WP_016185598.1">
    <property type="nucleotide sequence ID" value="NZ_ASWO01000005.1"/>
</dbReference>